<evidence type="ECO:0000256" key="17">
    <source>
        <dbReference type="ARBA" id="ARBA00022984"/>
    </source>
</evidence>
<comment type="similarity">
    <text evidence="4">In the N-terminal section; belongs to the glycosyltransferase 51 family.</text>
</comment>
<dbReference type="Gene3D" id="3.40.710.10">
    <property type="entry name" value="DD-peptidase/beta-lactamase superfamily"/>
    <property type="match status" value="2"/>
</dbReference>
<dbReference type="InterPro" id="IPR001460">
    <property type="entry name" value="PCN-bd_Tpept"/>
</dbReference>
<dbReference type="EC" id="2.4.99.28" evidence="24"/>
<evidence type="ECO:0000256" key="18">
    <source>
        <dbReference type="ARBA" id="ARBA00022989"/>
    </source>
</evidence>
<proteinExistence type="inferred from homology"/>
<evidence type="ECO:0000256" key="19">
    <source>
        <dbReference type="ARBA" id="ARBA00023136"/>
    </source>
</evidence>
<dbReference type="PANTHER" id="PTHR32282:SF27">
    <property type="entry name" value="PENICILLIN-BINDING PROTEIN 1A"/>
    <property type="match status" value="1"/>
</dbReference>
<keyword evidence="18 28" id="KW-1133">Transmembrane helix</keyword>
<keyword evidence="16" id="KW-0735">Signal-anchor</keyword>
<dbReference type="InterPro" id="IPR012338">
    <property type="entry name" value="Beta-lactam/transpept-like"/>
</dbReference>
<feature type="domain" description="Penicillin-binding protein OB-like" evidence="31">
    <location>
        <begin position="338"/>
        <end position="444"/>
    </location>
</feature>
<dbReference type="InterPro" id="IPR036950">
    <property type="entry name" value="PBP_transglycosylase"/>
</dbReference>
<evidence type="ECO:0000256" key="8">
    <source>
        <dbReference type="ARBA" id="ARBA00022519"/>
    </source>
</evidence>
<comment type="pathway">
    <text evidence="26">Glycan biosynthesis.</text>
</comment>
<evidence type="ECO:0000313" key="32">
    <source>
        <dbReference type="EMBL" id="HFK97027.1"/>
    </source>
</evidence>
<protein>
    <recommendedName>
        <fullName evidence="6">Penicillin-binding protein 1A</fullName>
        <ecNumber evidence="24">2.4.99.28</ecNumber>
        <ecNumber evidence="5">3.4.16.4</ecNumber>
    </recommendedName>
</protein>
<keyword evidence="20" id="KW-0046">Antibiotic resistance</keyword>
<evidence type="ECO:0000256" key="22">
    <source>
        <dbReference type="ARBA" id="ARBA00023316"/>
    </source>
</evidence>
<keyword evidence="14" id="KW-0378">Hydrolase</keyword>
<comment type="subcellular location">
    <subcellularLocation>
        <location evidence="1">Cell inner membrane</location>
        <topology evidence="1">Single-pass type II membrane protein</topology>
    </subcellularLocation>
</comment>
<evidence type="ECO:0000256" key="27">
    <source>
        <dbReference type="SAM" id="MobiDB-lite"/>
    </source>
</evidence>
<evidence type="ECO:0000256" key="16">
    <source>
        <dbReference type="ARBA" id="ARBA00022968"/>
    </source>
</evidence>
<dbReference type="GO" id="GO:0009252">
    <property type="term" value="P:peptidoglycan biosynthetic process"/>
    <property type="evidence" value="ECO:0007669"/>
    <property type="project" value="UniProtKB-UniPathway"/>
</dbReference>
<dbReference type="EMBL" id="DSTK01000020">
    <property type="protein sequence ID" value="HFK97027.1"/>
    <property type="molecule type" value="Genomic_DNA"/>
</dbReference>
<comment type="caution">
    <text evidence="32">The sequence shown here is derived from an EMBL/GenBank/DDBJ whole genome shotgun (WGS) entry which is preliminary data.</text>
</comment>
<keyword evidence="10" id="KW-0645">Protease</keyword>
<keyword evidence="9" id="KW-0121">Carboxypeptidase</keyword>
<dbReference type="FunFam" id="1.10.3810.10:FF:000003">
    <property type="entry name" value="Penicillin-binding protein 1a"/>
    <property type="match status" value="1"/>
</dbReference>
<evidence type="ECO:0000256" key="24">
    <source>
        <dbReference type="ARBA" id="ARBA00044770"/>
    </source>
</evidence>
<reference evidence="32" key="1">
    <citation type="journal article" date="2020" name="mSystems">
        <title>Genome- and Community-Level Interaction Insights into Carbon Utilization and Element Cycling Functions of Hydrothermarchaeota in Hydrothermal Sediment.</title>
        <authorList>
            <person name="Zhou Z."/>
            <person name="Liu Y."/>
            <person name="Xu W."/>
            <person name="Pan J."/>
            <person name="Luo Z.H."/>
            <person name="Li M."/>
        </authorList>
    </citation>
    <scope>NUCLEOTIDE SEQUENCE [LARGE SCALE GENOMIC DNA]</scope>
    <source>
        <strain evidence="32">SpSt-456</strain>
    </source>
</reference>
<dbReference type="SUPFAM" id="SSF56601">
    <property type="entry name" value="beta-lactamase/transpeptidase-like"/>
    <property type="match status" value="1"/>
</dbReference>
<dbReference type="GO" id="GO:0046677">
    <property type="term" value="P:response to antibiotic"/>
    <property type="evidence" value="ECO:0007669"/>
    <property type="project" value="UniProtKB-KW"/>
</dbReference>
<comment type="similarity">
    <text evidence="3">In the C-terminal section; belongs to the transpeptidase family.</text>
</comment>
<keyword evidence="7" id="KW-1003">Cell membrane</keyword>
<evidence type="ECO:0000256" key="20">
    <source>
        <dbReference type="ARBA" id="ARBA00023251"/>
    </source>
</evidence>
<organism evidence="32">
    <name type="scientific">Desulfacinum infernum</name>
    <dbReference type="NCBI Taxonomy" id="35837"/>
    <lineage>
        <taxon>Bacteria</taxon>
        <taxon>Pseudomonadati</taxon>
        <taxon>Thermodesulfobacteriota</taxon>
        <taxon>Syntrophobacteria</taxon>
        <taxon>Syntrophobacterales</taxon>
        <taxon>Syntrophobacteraceae</taxon>
        <taxon>Desulfacinum</taxon>
    </lineage>
</organism>
<evidence type="ECO:0000256" key="23">
    <source>
        <dbReference type="ARBA" id="ARBA00034000"/>
    </source>
</evidence>
<dbReference type="InterPro" id="IPR050396">
    <property type="entry name" value="Glycosyltr_51/Transpeptidase"/>
</dbReference>
<feature type="domain" description="Penicillin-binding protein transpeptidase" evidence="29">
    <location>
        <begin position="447"/>
        <end position="715"/>
    </location>
</feature>
<keyword evidence="13 28" id="KW-0812">Transmembrane</keyword>
<keyword evidence="15" id="KW-0133">Cell shape</keyword>
<dbReference type="NCBIfam" id="TIGR02074">
    <property type="entry name" value="PBP_1a_fam"/>
    <property type="match status" value="1"/>
</dbReference>
<comment type="catalytic activity">
    <reaction evidence="25">
        <text>[GlcNAc-(1-&gt;4)-Mur2Ac(oyl-L-Ala-gamma-D-Glu-L-Lys-D-Ala-D-Ala)](n)-di-trans,octa-cis-undecaprenyl diphosphate + beta-D-GlcNAc-(1-&gt;4)-Mur2Ac(oyl-L-Ala-gamma-D-Glu-L-Lys-D-Ala-D-Ala)-di-trans,octa-cis-undecaprenyl diphosphate = [GlcNAc-(1-&gt;4)-Mur2Ac(oyl-L-Ala-gamma-D-Glu-L-Lys-D-Ala-D-Ala)](n+1)-di-trans,octa-cis-undecaprenyl diphosphate + di-trans,octa-cis-undecaprenyl diphosphate + H(+)</text>
        <dbReference type="Rhea" id="RHEA:23708"/>
        <dbReference type="Rhea" id="RHEA-COMP:9602"/>
        <dbReference type="Rhea" id="RHEA-COMP:9603"/>
        <dbReference type="ChEBI" id="CHEBI:15378"/>
        <dbReference type="ChEBI" id="CHEBI:58405"/>
        <dbReference type="ChEBI" id="CHEBI:60033"/>
        <dbReference type="ChEBI" id="CHEBI:78435"/>
        <dbReference type="EC" id="2.4.99.28"/>
    </reaction>
</comment>
<dbReference type="GO" id="GO:0009002">
    <property type="term" value="F:serine-type D-Ala-D-Ala carboxypeptidase activity"/>
    <property type="evidence" value="ECO:0007669"/>
    <property type="project" value="UniProtKB-EC"/>
</dbReference>
<dbReference type="UniPathway" id="UPA00219"/>
<dbReference type="PANTHER" id="PTHR32282">
    <property type="entry name" value="BINDING PROTEIN TRANSPEPTIDASE, PUTATIVE-RELATED"/>
    <property type="match status" value="1"/>
</dbReference>
<evidence type="ECO:0000256" key="3">
    <source>
        <dbReference type="ARBA" id="ARBA00007090"/>
    </source>
</evidence>
<dbReference type="GO" id="GO:0008955">
    <property type="term" value="F:peptidoglycan glycosyltransferase activity"/>
    <property type="evidence" value="ECO:0007669"/>
    <property type="project" value="UniProtKB-EC"/>
</dbReference>
<dbReference type="SUPFAM" id="SSF53955">
    <property type="entry name" value="Lysozyme-like"/>
    <property type="match status" value="1"/>
</dbReference>
<evidence type="ECO:0000256" key="1">
    <source>
        <dbReference type="ARBA" id="ARBA00004249"/>
    </source>
</evidence>
<dbReference type="Pfam" id="PF00912">
    <property type="entry name" value="Transgly"/>
    <property type="match status" value="1"/>
</dbReference>
<dbReference type="InterPro" id="IPR031376">
    <property type="entry name" value="PCB_OB"/>
</dbReference>
<dbReference type="Pfam" id="PF00905">
    <property type="entry name" value="Transpeptidase"/>
    <property type="match status" value="1"/>
</dbReference>
<keyword evidence="21" id="KW-0511">Multifunctional enzyme</keyword>
<name>A0A832EA99_9BACT</name>
<dbReference type="GO" id="GO:0005886">
    <property type="term" value="C:plasma membrane"/>
    <property type="evidence" value="ECO:0007669"/>
    <property type="project" value="UniProtKB-SubCell"/>
</dbReference>
<evidence type="ECO:0000256" key="12">
    <source>
        <dbReference type="ARBA" id="ARBA00022679"/>
    </source>
</evidence>
<evidence type="ECO:0000256" key="6">
    <source>
        <dbReference type="ARBA" id="ARBA00018638"/>
    </source>
</evidence>
<evidence type="ECO:0000256" key="28">
    <source>
        <dbReference type="SAM" id="Phobius"/>
    </source>
</evidence>
<evidence type="ECO:0000259" key="29">
    <source>
        <dbReference type="Pfam" id="PF00905"/>
    </source>
</evidence>
<sequence length="803" mass="87880">MDYRKTGSTKQSPYRAKPKLRLGKILAVTAVLLVLGTVVVLAGMAAYFQLERSLPSIQSLRDYRPAIVSTMYAADGTVIGEFAAERRYVRPLKDFPRPVILAFLAAEDAKFYEHKGLDFAGIVRAMMKNIEAGGIVQGGSTITQQVVKSLLLTPERTWVRKIKEAILAYRIDRSMTKDEILYLYLNQIYLGSGAYGVEAAARTYFGIGAHDLSLAQAALLAGLPKAPSRYSPFQNLDKALERQQYVLDRMVEVGFLSQEEAMRARQEPLGLVESGTATAYPMNSFTEEVRRLLEQKYGAQMLYREGLSIHTTLDIRAQQLAEKAVMEGLRELDKRHGYRGPHGRVSEAEAAGFSKELAKKYPRPAPGEVVEAMVMGCDAQARRCQVDLGAGRGAVLDVKAAKWASGYFSSRRTLFAKGDLVWVRVPPSGGEAAPGTVALEQEPQTEGAFLAMDPQTGRVVCMVGGKDFSKSQFNRATQAYRQPGSAFKPIIYATALEKGYTAASVLIDSPIVKDDPSLSGPWRPANYDNTFWGPISLRDALIHSRNVVTIKLLESVGIHDVLDTARRLGIRSPLTPTLSLALGASGVSLWELVTAYSAFAAQGWRVEPYLVETVYDRNGRLLEKHEVRQERALSAQTAFILTDILQGVIREGTARSVRSINRPAAGKTGTTNELKDAWFVGYTPDLLAGVWVGHDDHRLSLGSKETGGRAAAPIWLSFMQEYLRDKPAENFPVPENIVFAKVGRRTDGEAPSEGGREAFAAFVEGTQPSARRETPAAGEETGGSGTETTSGSFFKSDLFWGGN</sequence>
<evidence type="ECO:0000256" key="25">
    <source>
        <dbReference type="ARBA" id="ARBA00049902"/>
    </source>
</evidence>
<keyword evidence="11" id="KW-0328">Glycosyltransferase</keyword>
<evidence type="ECO:0000256" key="9">
    <source>
        <dbReference type="ARBA" id="ARBA00022645"/>
    </source>
</evidence>
<dbReference type="GO" id="GO:0030288">
    <property type="term" value="C:outer membrane-bounded periplasmic space"/>
    <property type="evidence" value="ECO:0007669"/>
    <property type="project" value="TreeGrafter"/>
</dbReference>
<dbReference type="EC" id="3.4.16.4" evidence="5"/>
<comment type="catalytic activity">
    <reaction evidence="23">
        <text>Preferential cleavage: (Ac)2-L-Lys-D-Ala-|-D-Ala. Also transpeptidation of peptidyl-alanyl moieties that are N-acyl substituents of D-alanine.</text>
        <dbReference type="EC" id="3.4.16.4"/>
    </reaction>
</comment>
<dbReference type="InterPro" id="IPR001264">
    <property type="entry name" value="Glyco_trans_51"/>
</dbReference>
<dbReference type="InterPro" id="IPR023346">
    <property type="entry name" value="Lysozyme-like_dom_sf"/>
</dbReference>
<keyword evidence="12" id="KW-0808">Transferase</keyword>
<evidence type="ECO:0000256" key="14">
    <source>
        <dbReference type="ARBA" id="ARBA00022801"/>
    </source>
</evidence>
<keyword evidence="17" id="KW-0573">Peptidoglycan synthesis</keyword>
<evidence type="ECO:0000256" key="26">
    <source>
        <dbReference type="ARBA" id="ARBA00060592"/>
    </source>
</evidence>
<dbReference type="GO" id="GO:0008658">
    <property type="term" value="F:penicillin binding"/>
    <property type="evidence" value="ECO:0007669"/>
    <property type="project" value="InterPro"/>
</dbReference>
<evidence type="ECO:0000256" key="7">
    <source>
        <dbReference type="ARBA" id="ARBA00022475"/>
    </source>
</evidence>
<dbReference type="GO" id="GO:0008360">
    <property type="term" value="P:regulation of cell shape"/>
    <property type="evidence" value="ECO:0007669"/>
    <property type="project" value="UniProtKB-KW"/>
</dbReference>
<dbReference type="Pfam" id="PF17092">
    <property type="entry name" value="PCB_OB"/>
    <property type="match status" value="1"/>
</dbReference>
<evidence type="ECO:0000256" key="13">
    <source>
        <dbReference type="ARBA" id="ARBA00022692"/>
    </source>
</evidence>
<evidence type="ECO:0000259" key="30">
    <source>
        <dbReference type="Pfam" id="PF00912"/>
    </source>
</evidence>
<evidence type="ECO:0000256" key="21">
    <source>
        <dbReference type="ARBA" id="ARBA00023268"/>
    </source>
</evidence>
<evidence type="ECO:0000256" key="15">
    <source>
        <dbReference type="ARBA" id="ARBA00022960"/>
    </source>
</evidence>
<evidence type="ECO:0000256" key="10">
    <source>
        <dbReference type="ARBA" id="ARBA00022670"/>
    </source>
</evidence>
<keyword evidence="22" id="KW-0961">Cell wall biogenesis/degradation</keyword>
<feature type="transmembrane region" description="Helical" evidence="28">
    <location>
        <begin position="25"/>
        <end position="48"/>
    </location>
</feature>
<gene>
    <name evidence="32" type="ORF">ENS06_06835</name>
</gene>
<keyword evidence="8" id="KW-0997">Cell inner membrane</keyword>
<evidence type="ECO:0000256" key="5">
    <source>
        <dbReference type="ARBA" id="ARBA00012448"/>
    </source>
</evidence>
<dbReference type="AlphaFoldDB" id="A0A832EA99"/>
<comment type="pathway">
    <text evidence="2">Cell wall biogenesis; peptidoglycan biosynthesis.</text>
</comment>
<dbReference type="GO" id="GO:0006508">
    <property type="term" value="P:proteolysis"/>
    <property type="evidence" value="ECO:0007669"/>
    <property type="project" value="UniProtKB-KW"/>
</dbReference>
<evidence type="ECO:0000256" key="4">
    <source>
        <dbReference type="ARBA" id="ARBA00007739"/>
    </source>
</evidence>
<evidence type="ECO:0000256" key="2">
    <source>
        <dbReference type="ARBA" id="ARBA00004752"/>
    </source>
</evidence>
<accession>A0A832EA99</accession>
<feature type="region of interest" description="Disordered" evidence="27">
    <location>
        <begin position="764"/>
        <end position="803"/>
    </location>
</feature>
<feature type="domain" description="Glycosyl transferase family 51" evidence="30">
    <location>
        <begin position="76"/>
        <end position="250"/>
    </location>
</feature>
<dbReference type="GO" id="GO:0071555">
    <property type="term" value="P:cell wall organization"/>
    <property type="evidence" value="ECO:0007669"/>
    <property type="project" value="UniProtKB-KW"/>
</dbReference>
<evidence type="ECO:0000259" key="31">
    <source>
        <dbReference type="Pfam" id="PF17092"/>
    </source>
</evidence>
<keyword evidence="19 28" id="KW-0472">Membrane</keyword>
<evidence type="ECO:0000256" key="11">
    <source>
        <dbReference type="ARBA" id="ARBA00022676"/>
    </source>
</evidence>
<dbReference type="Gene3D" id="1.10.3810.10">
    <property type="entry name" value="Biosynthetic peptidoglycan transglycosylase-like"/>
    <property type="match status" value="1"/>
</dbReference>